<dbReference type="OrthoDB" id="10498164at2759"/>
<dbReference type="Proteomes" id="UP000267821">
    <property type="component" value="Unassembled WGS sequence"/>
</dbReference>
<proteinExistence type="predicted"/>
<evidence type="ECO:0000313" key="1">
    <source>
        <dbReference type="EMBL" id="RPB17998.1"/>
    </source>
</evidence>
<protein>
    <submittedName>
        <fullName evidence="1">Uncharacterized protein</fullName>
    </submittedName>
</protein>
<keyword evidence="2" id="KW-1185">Reference proteome</keyword>
<dbReference type="AlphaFoldDB" id="A0A3N4L8A3"/>
<sequence length="255" mass="28172">MQDIKCIGNLKTTQEEEGRKLEEVGKEQVRITKDLDQTKMLREAVLETTIRGTKRDRNLHPNLGIYLPIFQADRLVPIPHVRIEPVVSGETSEAADISAKKFVESEPRTAVIYLFLGSSGAGKSALFDRIIYDAQATGCERTKLEEWVPGPQTSPKVLSSIANATKTVATAGNQHSSRTARVAKGCHGSNQEMILAGDESSQVRQANIGPKIAFMLQEIRALLVHYFPPPRGEKQVLYNKLTDSVARNLLTLLEP</sequence>
<reference evidence="1 2" key="1">
    <citation type="journal article" date="2018" name="Nat. Ecol. Evol.">
        <title>Pezizomycetes genomes reveal the molecular basis of ectomycorrhizal truffle lifestyle.</title>
        <authorList>
            <person name="Murat C."/>
            <person name="Payen T."/>
            <person name="Noel B."/>
            <person name="Kuo A."/>
            <person name="Morin E."/>
            <person name="Chen J."/>
            <person name="Kohler A."/>
            <person name="Krizsan K."/>
            <person name="Balestrini R."/>
            <person name="Da Silva C."/>
            <person name="Montanini B."/>
            <person name="Hainaut M."/>
            <person name="Levati E."/>
            <person name="Barry K.W."/>
            <person name="Belfiori B."/>
            <person name="Cichocki N."/>
            <person name="Clum A."/>
            <person name="Dockter R.B."/>
            <person name="Fauchery L."/>
            <person name="Guy J."/>
            <person name="Iotti M."/>
            <person name="Le Tacon F."/>
            <person name="Lindquist E.A."/>
            <person name="Lipzen A."/>
            <person name="Malagnac F."/>
            <person name="Mello A."/>
            <person name="Molinier V."/>
            <person name="Miyauchi S."/>
            <person name="Poulain J."/>
            <person name="Riccioni C."/>
            <person name="Rubini A."/>
            <person name="Sitrit Y."/>
            <person name="Splivallo R."/>
            <person name="Traeger S."/>
            <person name="Wang M."/>
            <person name="Zifcakova L."/>
            <person name="Wipf D."/>
            <person name="Zambonelli A."/>
            <person name="Paolocci F."/>
            <person name="Nowrousian M."/>
            <person name="Ottonello S."/>
            <person name="Baldrian P."/>
            <person name="Spatafora J.W."/>
            <person name="Henrissat B."/>
            <person name="Nagy L.G."/>
            <person name="Aury J.M."/>
            <person name="Wincker P."/>
            <person name="Grigoriev I.V."/>
            <person name="Bonfante P."/>
            <person name="Martin F.M."/>
        </authorList>
    </citation>
    <scope>NUCLEOTIDE SEQUENCE [LARGE SCALE GENOMIC DNA]</scope>
    <source>
        <strain evidence="1 2">ATCC MYA-4762</strain>
    </source>
</reference>
<evidence type="ECO:0000313" key="2">
    <source>
        <dbReference type="Proteomes" id="UP000267821"/>
    </source>
</evidence>
<gene>
    <name evidence="1" type="ORF">L211DRAFT_884730</name>
</gene>
<organism evidence="1 2">
    <name type="scientific">Terfezia boudieri ATCC MYA-4762</name>
    <dbReference type="NCBI Taxonomy" id="1051890"/>
    <lineage>
        <taxon>Eukaryota</taxon>
        <taxon>Fungi</taxon>
        <taxon>Dikarya</taxon>
        <taxon>Ascomycota</taxon>
        <taxon>Pezizomycotina</taxon>
        <taxon>Pezizomycetes</taxon>
        <taxon>Pezizales</taxon>
        <taxon>Pezizaceae</taxon>
        <taxon>Terfezia</taxon>
    </lineage>
</organism>
<dbReference type="InParanoid" id="A0A3N4L8A3"/>
<dbReference type="EMBL" id="ML121771">
    <property type="protein sequence ID" value="RPB17998.1"/>
    <property type="molecule type" value="Genomic_DNA"/>
</dbReference>
<name>A0A3N4L8A3_9PEZI</name>
<accession>A0A3N4L8A3</accession>